<evidence type="ECO:0000313" key="13">
    <source>
        <dbReference type="EMBL" id="KAF7491453.1"/>
    </source>
</evidence>
<dbReference type="GO" id="GO:0046488">
    <property type="term" value="P:phosphatidylinositol metabolic process"/>
    <property type="evidence" value="ECO:0007669"/>
    <property type="project" value="TreeGrafter"/>
</dbReference>
<dbReference type="AlphaFoldDB" id="A0A834RD28"/>
<dbReference type="EMBL" id="WVUK01000059">
    <property type="protein sequence ID" value="KAF7491453.1"/>
    <property type="molecule type" value="Genomic_DNA"/>
</dbReference>
<feature type="region of interest" description="Disordered" evidence="10">
    <location>
        <begin position="595"/>
        <end position="615"/>
    </location>
</feature>
<dbReference type="Gene3D" id="1.10.238.10">
    <property type="entry name" value="EF-hand"/>
    <property type="match status" value="1"/>
</dbReference>
<protein>
    <submittedName>
        <fullName evidence="13">Inactive phospholipase C-like protein 2</fullName>
    </submittedName>
</protein>
<dbReference type="GO" id="GO:0051209">
    <property type="term" value="P:release of sequestered calcium ion into cytosol"/>
    <property type="evidence" value="ECO:0007669"/>
    <property type="project" value="TreeGrafter"/>
</dbReference>
<keyword evidence="8" id="KW-0456">Lyase</keyword>
<dbReference type="Gene3D" id="2.30.29.30">
    <property type="entry name" value="Pleckstrin-homology domain (PH domain)/Phosphotyrosine-binding domain (PTB)"/>
    <property type="match status" value="1"/>
</dbReference>
<reference evidence="13" key="2">
    <citation type="submission" date="2020-01" db="EMBL/GenBank/DDBJ databases">
        <authorList>
            <person name="Korhonen P.K.K."/>
            <person name="Guangxu M.G."/>
            <person name="Wang T.W."/>
            <person name="Stroehlein A.J.S."/>
            <person name="Young N.D."/>
            <person name="Ang C.-S.A."/>
            <person name="Fernando D.W.F."/>
            <person name="Lu H.L."/>
            <person name="Taylor S.T."/>
            <person name="Ehtesham M.E.M."/>
            <person name="Najaraj S.H.N."/>
            <person name="Harsha G.H.G."/>
            <person name="Madugundu A.M."/>
            <person name="Renuse S.R."/>
            <person name="Holt D.H."/>
            <person name="Pandey A.P."/>
            <person name="Papenfuss A.P."/>
            <person name="Gasser R.B.G."/>
            <person name="Fischer K.F."/>
        </authorList>
    </citation>
    <scope>NUCLEOTIDE SEQUENCE</scope>
    <source>
        <strain evidence="13">SSS_KF_BRIS2020</strain>
    </source>
</reference>
<dbReference type="GO" id="GO:0016829">
    <property type="term" value="F:lyase activity"/>
    <property type="evidence" value="ECO:0007669"/>
    <property type="project" value="UniProtKB-KW"/>
</dbReference>
<dbReference type="PROSITE" id="PS50007">
    <property type="entry name" value="PIPLC_X_DOMAIN"/>
    <property type="match status" value="1"/>
</dbReference>
<dbReference type="InterPro" id="IPR017946">
    <property type="entry name" value="PLC-like_Pdiesterase_TIM-brl"/>
</dbReference>
<comment type="subcellular location">
    <subcellularLocation>
        <location evidence="2">Cytoplasm</location>
    </subcellularLocation>
</comment>
<evidence type="ECO:0000256" key="1">
    <source>
        <dbReference type="ARBA" id="ARBA00000110"/>
    </source>
</evidence>
<feature type="domain" description="PH" evidence="11">
    <location>
        <begin position="189"/>
        <end position="299"/>
    </location>
</feature>
<evidence type="ECO:0000256" key="2">
    <source>
        <dbReference type="ARBA" id="ARBA00004496"/>
    </source>
</evidence>
<keyword evidence="4" id="KW-0479">Metal-binding</keyword>
<sequence>MDHHFKQHHHQLEPQQPSGLEKNSSLSVSLSPKNFEQKQQRQQQVNFSSLSDPIVSSTEISITSSSNKTTQCLEKNIEYPSMPLSKTKTSTTTAITTKTSIESNANDGIDDQNDGRSSKEIMNQDRKFDYDSFESLRIARGSVTTATTSSMTITPTTTTAMNQKSVCFHSKTAQSLSMKKINNAIDCLQYMINGSTLTKIKSNMRQYRRFFVLEEDLSSIRWSPSSKKTSKARLPVKSIREVRRGKNTGVLKNPDLIGIYRDECSFSIIYGEEFESIDLIALSSTEANIWVIGLNFLIGLIRSPDSLEGRERMREKWLLDVFDEADSDHKGMLDELETIAVLKKLNERLDIDCLKQKILEFELNKKNGEQRGCISKHAFISLFTQTATRPDIYFLLVRYCGREYMTVEELQLFLEGEQGICGTSLELCTKLIEHFEPSQEARRKNQFLIDGFTEFLISNICDIMSNSNVMIDENDDDEDNETMNNEAIETILNNDDDDDTDMVESSIKSASSSRRSSNRSGELHNHHHHHHQNIINENVTETIRDYYRMSAYQSYLNETETFDYDLNEYSKTLLSGSRALRINIIEKEQEDPNLDHIKSEKLSTQNSDNSDDFKHRSDSSRIFVLGTPSSSSPSMTSRLSSNKYIPLDLVLKRIQENAFISSPYPVILHLVNFNERSISSEGQHIIASEILKIFGKNFFVLNSESTDNDNEKHLKNYPSSSLQNESVRREDIKESSVLMKLCDIDRNSIKSTSKSSTLDCEMSKNDDDDGPIMITPKQNQSFETSKLDYNHNHHQNH</sequence>
<feature type="region of interest" description="Disordered" evidence="10">
    <location>
        <begin position="751"/>
        <end position="797"/>
    </location>
</feature>
<dbReference type="GO" id="GO:0032228">
    <property type="term" value="P:regulation of synaptic transmission, GABAergic"/>
    <property type="evidence" value="ECO:0007669"/>
    <property type="project" value="TreeGrafter"/>
</dbReference>
<keyword evidence="15" id="KW-1185">Reference proteome</keyword>
<evidence type="ECO:0000256" key="9">
    <source>
        <dbReference type="ARBA" id="ARBA00023674"/>
    </source>
</evidence>
<keyword evidence="5" id="KW-0460">Magnesium</keyword>
<evidence type="ECO:0000256" key="6">
    <source>
        <dbReference type="ARBA" id="ARBA00023157"/>
    </source>
</evidence>
<dbReference type="PANTHER" id="PTHR10336">
    <property type="entry name" value="PHOSPHOINOSITIDE-SPECIFIC PHOSPHOLIPASE C FAMILY PROTEIN"/>
    <property type="match status" value="1"/>
</dbReference>
<feature type="compositionally biased region" description="Low complexity" evidence="10">
    <location>
        <begin position="505"/>
        <end position="520"/>
    </location>
</feature>
<dbReference type="PANTHER" id="PTHR10336:SF196">
    <property type="entry name" value="PHOSPHOINOSITIDE PHOSPHOLIPASE C"/>
    <property type="match status" value="1"/>
</dbReference>
<organism evidence="13">
    <name type="scientific">Sarcoptes scabiei</name>
    <name type="common">Itch mite</name>
    <name type="synonym">Acarus scabiei</name>
    <dbReference type="NCBI Taxonomy" id="52283"/>
    <lineage>
        <taxon>Eukaryota</taxon>
        <taxon>Metazoa</taxon>
        <taxon>Ecdysozoa</taxon>
        <taxon>Arthropoda</taxon>
        <taxon>Chelicerata</taxon>
        <taxon>Arachnida</taxon>
        <taxon>Acari</taxon>
        <taxon>Acariformes</taxon>
        <taxon>Sarcoptiformes</taxon>
        <taxon>Astigmata</taxon>
        <taxon>Psoroptidia</taxon>
        <taxon>Sarcoptoidea</taxon>
        <taxon>Sarcoptidae</taxon>
        <taxon>Sarcoptinae</taxon>
        <taxon>Sarcoptes</taxon>
    </lineage>
</organism>
<dbReference type="Pfam" id="PF16457">
    <property type="entry name" value="PH_12"/>
    <property type="match status" value="1"/>
</dbReference>
<feature type="domain" description="EF-hand" evidence="12">
    <location>
        <begin position="313"/>
        <end position="348"/>
    </location>
</feature>
<dbReference type="SUPFAM" id="SSF51695">
    <property type="entry name" value="PLC-like phosphodiesterases"/>
    <property type="match status" value="1"/>
</dbReference>
<dbReference type="Pfam" id="PF09279">
    <property type="entry name" value="EF-hand_like"/>
    <property type="match status" value="1"/>
</dbReference>
<dbReference type="PROSITE" id="PS50222">
    <property type="entry name" value="EF_HAND_2"/>
    <property type="match status" value="1"/>
</dbReference>
<dbReference type="FunFam" id="1.10.238.10:FF:000005">
    <property type="entry name" value="Phosphoinositide phospholipase C"/>
    <property type="match status" value="1"/>
</dbReference>
<keyword evidence="6" id="KW-1015">Disulfide bond</keyword>
<evidence type="ECO:0000313" key="15">
    <source>
        <dbReference type="Proteomes" id="UP000070412"/>
    </source>
</evidence>
<dbReference type="InterPro" id="IPR011993">
    <property type="entry name" value="PH-like_dom_sf"/>
</dbReference>
<dbReference type="GO" id="GO:0004435">
    <property type="term" value="F:phosphatidylinositol-4,5-bisphosphate phospholipase C activity"/>
    <property type="evidence" value="ECO:0007669"/>
    <property type="project" value="UniProtKB-EC"/>
</dbReference>
<dbReference type="GO" id="GO:0005509">
    <property type="term" value="F:calcium ion binding"/>
    <property type="evidence" value="ECO:0007669"/>
    <property type="project" value="InterPro"/>
</dbReference>
<dbReference type="PROSITE" id="PS50003">
    <property type="entry name" value="PH_DOMAIN"/>
    <property type="match status" value="1"/>
</dbReference>
<evidence type="ECO:0000256" key="10">
    <source>
        <dbReference type="SAM" id="MobiDB-lite"/>
    </source>
</evidence>
<gene>
    <name evidence="13" type="ORF">SSS_6094</name>
</gene>
<dbReference type="FunFam" id="2.30.29.30:FF:000025">
    <property type="entry name" value="Phosphoinositide phospholipase C"/>
    <property type="match status" value="1"/>
</dbReference>
<dbReference type="GO" id="GO:0005737">
    <property type="term" value="C:cytoplasm"/>
    <property type="evidence" value="ECO:0007669"/>
    <property type="project" value="UniProtKB-SubCell"/>
</dbReference>
<dbReference type="Pfam" id="PF00388">
    <property type="entry name" value="PI-PLC-X"/>
    <property type="match status" value="1"/>
</dbReference>
<feature type="compositionally biased region" description="Polar residues" evidence="10">
    <location>
        <begin position="13"/>
        <end position="34"/>
    </location>
</feature>
<dbReference type="OrthoDB" id="269822at2759"/>
<reference evidence="15" key="1">
    <citation type="journal article" date="2020" name="PLoS Negl. Trop. Dis.">
        <title>High-quality nuclear genome for Sarcoptes scabiei-A critical resource for a neglected parasite.</title>
        <authorList>
            <person name="Korhonen P.K."/>
            <person name="Gasser R.B."/>
            <person name="Ma G."/>
            <person name="Wang T."/>
            <person name="Stroehlein A.J."/>
            <person name="Young N.D."/>
            <person name="Ang C.S."/>
            <person name="Fernando D.D."/>
            <person name="Lu H.C."/>
            <person name="Taylor S."/>
            <person name="Reynolds S.L."/>
            <person name="Mofiz E."/>
            <person name="Najaraj S.H."/>
            <person name="Gowda H."/>
            <person name="Madugundu A."/>
            <person name="Renuse S."/>
            <person name="Holt D."/>
            <person name="Pandey A."/>
            <person name="Papenfuss A.T."/>
            <person name="Fischer K."/>
        </authorList>
    </citation>
    <scope>NUCLEOTIDE SEQUENCE [LARGE SCALE GENOMIC DNA]</scope>
</reference>
<proteinExistence type="predicted"/>
<dbReference type="GO" id="GO:0048015">
    <property type="term" value="P:phosphatidylinositol-mediated signaling"/>
    <property type="evidence" value="ECO:0007669"/>
    <property type="project" value="TreeGrafter"/>
</dbReference>
<evidence type="ECO:0000256" key="4">
    <source>
        <dbReference type="ARBA" id="ARBA00022723"/>
    </source>
</evidence>
<evidence type="ECO:0000256" key="8">
    <source>
        <dbReference type="ARBA" id="ARBA00023239"/>
    </source>
</evidence>
<evidence type="ECO:0000256" key="5">
    <source>
        <dbReference type="ARBA" id="ARBA00022842"/>
    </source>
</evidence>
<evidence type="ECO:0000259" key="11">
    <source>
        <dbReference type="PROSITE" id="PS50003"/>
    </source>
</evidence>
<name>A0A834RD28_SARSC</name>
<evidence type="ECO:0000313" key="14">
    <source>
        <dbReference type="EnsemblMetazoa" id="KAF7491453.1"/>
    </source>
</evidence>
<dbReference type="GO" id="GO:0007214">
    <property type="term" value="P:gamma-aminobutyric acid signaling pathway"/>
    <property type="evidence" value="ECO:0007669"/>
    <property type="project" value="TreeGrafter"/>
</dbReference>
<dbReference type="SUPFAM" id="SSF50729">
    <property type="entry name" value="PH domain-like"/>
    <property type="match status" value="1"/>
</dbReference>
<accession>A0A834RD28</accession>
<dbReference type="InterPro" id="IPR001192">
    <property type="entry name" value="PI-PLC_fam"/>
</dbReference>
<evidence type="ECO:0000256" key="7">
    <source>
        <dbReference type="ARBA" id="ARBA00023224"/>
    </source>
</evidence>
<dbReference type="InterPro" id="IPR002048">
    <property type="entry name" value="EF_hand_dom"/>
</dbReference>
<feature type="region of interest" description="Disordered" evidence="10">
    <location>
        <begin position="1"/>
        <end position="50"/>
    </location>
</feature>
<dbReference type="InterPro" id="IPR015359">
    <property type="entry name" value="PLC_EF-hand-like"/>
</dbReference>
<evidence type="ECO:0000259" key="12">
    <source>
        <dbReference type="PROSITE" id="PS50222"/>
    </source>
</evidence>
<keyword evidence="3" id="KW-0963">Cytoplasm</keyword>
<feature type="region of interest" description="Disordered" evidence="10">
    <location>
        <begin position="709"/>
        <end position="728"/>
    </location>
</feature>
<dbReference type="Gene3D" id="3.20.20.190">
    <property type="entry name" value="Phosphatidylinositol (PI) phosphodiesterase"/>
    <property type="match status" value="1"/>
</dbReference>
<comment type="catalytic activity">
    <reaction evidence="9">
        <text>a 1,2-diacyl-sn-glycero-3-phospho-(1D-myo-inositol-4,5-bisphosphate) + H2O = 1D-myo-inositol 1,4,5-trisphosphate + a 1,2-diacyl-sn-glycerol + H(+)</text>
        <dbReference type="Rhea" id="RHEA:33179"/>
        <dbReference type="ChEBI" id="CHEBI:15377"/>
        <dbReference type="ChEBI" id="CHEBI:15378"/>
        <dbReference type="ChEBI" id="CHEBI:17815"/>
        <dbReference type="ChEBI" id="CHEBI:58456"/>
        <dbReference type="ChEBI" id="CHEBI:203600"/>
        <dbReference type="EC" id="3.1.4.11"/>
    </reaction>
    <physiologicalReaction direction="left-to-right" evidence="9">
        <dbReference type="Rhea" id="RHEA:33180"/>
    </physiologicalReaction>
</comment>
<dbReference type="SMART" id="SM00233">
    <property type="entry name" value="PH"/>
    <property type="match status" value="1"/>
</dbReference>
<evidence type="ECO:0000256" key="3">
    <source>
        <dbReference type="ARBA" id="ARBA00022490"/>
    </source>
</evidence>
<reference evidence="14" key="3">
    <citation type="submission" date="2022-06" db="UniProtKB">
        <authorList>
            <consortium name="EnsemblMetazoa"/>
        </authorList>
    </citation>
    <scope>IDENTIFICATION</scope>
</reference>
<dbReference type="InterPro" id="IPR011992">
    <property type="entry name" value="EF-hand-dom_pair"/>
</dbReference>
<dbReference type="Proteomes" id="UP000070412">
    <property type="component" value="Unassembled WGS sequence"/>
</dbReference>
<dbReference type="InterPro" id="IPR001849">
    <property type="entry name" value="PH_domain"/>
</dbReference>
<dbReference type="SUPFAM" id="SSF47473">
    <property type="entry name" value="EF-hand"/>
    <property type="match status" value="1"/>
</dbReference>
<dbReference type="InterPro" id="IPR000909">
    <property type="entry name" value="PLipase_C_PInositol-sp_X_dom"/>
</dbReference>
<keyword evidence="7" id="KW-0807">Transducer</keyword>
<dbReference type="EnsemblMetazoa" id="SSS_6094s_mrna">
    <property type="protein sequence ID" value="KAF7491453.1"/>
    <property type="gene ID" value="SSS_6094"/>
</dbReference>
<feature type="region of interest" description="Disordered" evidence="10">
    <location>
        <begin position="491"/>
        <end position="536"/>
    </location>
</feature>
<comment type="catalytic activity">
    <reaction evidence="1">
        <text>an N-(acyl)-sphingosylphosphoethanolamine = an N-(acyl)-sphingosyl-1,3-cyclic phosphate + ethanolamine</text>
        <dbReference type="Rhea" id="RHEA:60648"/>
        <dbReference type="ChEBI" id="CHEBI:57603"/>
        <dbReference type="ChEBI" id="CHEBI:143891"/>
        <dbReference type="ChEBI" id="CHEBI:143892"/>
    </reaction>
</comment>